<gene>
    <name evidence="1" type="ORF">CLV73_2024</name>
</gene>
<organism evidence="1 2">
    <name type="scientific">Chryseobacterium geocarposphaerae</name>
    <dbReference type="NCBI Taxonomy" id="1416776"/>
    <lineage>
        <taxon>Bacteria</taxon>
        <taxon>Pseudomonadati</taxon>
        <taxon>Bacteroidota</taxon>
        <taxon>Flavobacteriia</taxon>
        <taxon>Flavobacteriales</taxon>
        <taxon>Weeksellaceae</taxon>
        <taxon>Chryseobacterium group</taxon>
        <taxon>Chryseobacterium</taxon>
    </lineage>
</organism>
<accession>A0A2M9CB15</accession>
<keyword evidence="2" id="KW-1185">Reference proteome</keyword>
<dbReference type="Proteomes" id="UP000228740">
    <property type="component" value="Unassembled WGS sequence"/>
</dbReference>
<evidence type="ECO:0000313" key="1">
    <source>
        <dbReference type="EMBL" id="PJJ68001.1"/>
    </source>
</evidence>
<name>A0A2M9CB15_9FLAO</name>
<evidence type="ECO:0000313" key="2">
    <source>
        <dbReference type="Proteomes" id="UP000228740"/>
    </source>
</evidence>
<dbReference type="EMBL" id="PGFD01000001">
    <property type="protein sequence ID" value="PJJ68001.1"/>
    <property type="molecule type" value="Genomic_DNA"/>
</dbReference>
<protein>
    <submittedName>
        <fullName evidence="1">Uncharacterized protein</fullName>
    </submittedName>
</protein>
<comment type="caution">
    <text evidence="1">The sequence shown here is derived from an EMBL/GenBank/DDBJ whole genome shotgun (WGS) entry which is preliminary data.</text>
</comment>
<reference evidence="1 2" key="1">
    <citation type="submission" date="2017-11" db="EMBL/GenBank/DDBJ databases">
        <title>Genomic Encyclopedia of Archaeal and Bacterial Type Strains, Phase II (KMG-II): From Individual Species to Whole Genera.</title>
        <authorList>
            <person name="Goeker M."/>
        </authorList>
    </citation>
    <scope>NUCLEOTIDE SEQUENCE [LARGE SCALE GENOMIC DNA]</scope>
    <source>
        <strain evidence="1 2">DSM 27617</strain>
    </source>
</reference>
<dbReference type="AlphaFoldDB" id="A0A2M9CB15"/>
<proteinExistence type="predicted"/>
<sequence length="47" mass="5581">MLISVKISGMKEIDTLNFSITKSEFQILNCFIVQYLQYFLNTYFTFS</sequence>